<accession>A0ACC1BZ76</accession>
<gene>
    <name evidence="1" type="ORF">Patl1_19664</name>
</gene>
<proteinExistence type="predicted"/>
<dbReference type="Proteomes" id="UP001164250">
    <property type="component" value="Chromosome 2"/>
</dbReference>
<evidence type="ECO:0000313" key="1">
    <source>
        <dbReference type="EMBL" id="KAJ0105171.1"/>
    </source>
</evidence>
<protein>
    <submittedName>
        <fullName evidence="1">Uncharacterized protein</fullName>
    </submittedName>
</protein>
<evidence type="ECO:0000313" key="2">
    <source>
        <dbReference type="Proteomes" id="UP001164250"/>
    </source>
</evidence>
<dbReference type="EMBL" id="CM047898">
    <property type="protein sequence ID" value="KAJ0105171.1"/>
    <property type="molecule type" value="Genomic_DNA"/>
</dbReference>
<reference evidence="2" key="1">
    <citation type="journal article" date="2023" name="G3 (Bethesda)">
        <title>Genome assembly and association tests identify interacting loci associated with vigor, precocity, and sex in interspecific pistachio rootstocks.</title>
        <authorList>
            <person name="Palmer W."/>
            <person name="Jacygrad E."/>
            <person name="Sagayaradj S."/>
            <person name="Cavanaugh K."/>
            <person name="Han R."/>
            <person name="Bertier L."/>
            <person name="Beede B."/>
            <person name="Kafkas S."/>
            <person name="Golino D."/>
            <person name="Preece J."/>
            <person name="Michelmore R."/>
        </authorList>
    </citation>
    <scope>NUCLEOTIDE SEQUENCE [LARGE SCALE GENOMIC DNA]</scope>
</reference>
<comment type="caution">
    <text evidence="1">The sequence shown here is derived from an EMBL/GenBank/DDBJ whole genome shotgun (WGS) entry which is preliminary data.</text>
</comment>
<name>A0ACC1BZ76_9ROSI</name>
<organism evidence="1 2">
    <name type="scientific">Pistacia atlantica</name>
    <dbReference type="NCBI Taxonomy" id="434234"/>
    <lineage>
        <taxon>Eukaryota</taxon>
        <taxon>Viridiplantae</taxon>
        <taxon>Streptophyta</taxon>
        <taxon>Embryophyta</taxon>
        <taxon>Tracheophyta</taxon>
        <taxon>Spermatophyta</taxon>
        <taxon>Magnoliopsida</taxon>
        <taxon>eudicotyledons</taxon>
        <taxon>Gunneridae</taxon>
        <taxon>Pentapetalae</taxon>
        <taxon>rosids</taxon>
        <taxon>malvids</taxon>
        <taxon>Sapindales</taxon>
        <taxon>Anacardiaceae</taxon>
        <taxon>Pistacia</taxon>
    </lineage>
</organism>
<keyword evidence="2" id="KW-1185">Reference proteome</keyword>
<sequence>MLMVNVVGQCERVLYGNGCETKKCNRDCIAKYGSKAYGLCFFYKKPSDTCICRHPCGSETLN</sequence>